<dbReference type="PRINTS" id="PR00081">
    <property type="entry name" value="GDHRDH"/>
</dbReference>
<keyword evidence="1" id="KW-0560">Oxidoreductase</keyword>
<dbReference type="RefSeq" id="WP_301665268.1">
    <property type="nucleotide sequence ID" value="NZ_VCYH01000014.1"/>
</dbReference>
<dbReference type="EMBL" id="VCYH01000014">
    <property type="protein sequence ID" value="MDN7026062.1"/>
    <property type="molecule type" value="Genomic_DNA"/>
</dbReference>
<evidence type="ECO:0000313" key="3">
    <source>
        <dbReference type="EMBL" id="MDN7026062.1"/>
    </source>
</evidence>
<dbReference type="InterPro" id="IPR036291">
    <property type="entry name" value="NAD(P)-bd_dom_sf"/>
</dbReference>
<dbReference type="Gene3D" id="3.40.50.720">
    <property type="entry name" value="NAD(P)-binding Rossmann-like Domain"/>
    <property type="match status" value="1"/>
</dbReference>
<dbReference type="Proteomes" id="UP001168338">
    <property type="component" value="Unassembled WGS sequence"/>
</dbReference>
<keyword evidence="4" id="KW-1185">Reference proteome</keyword>
<evidence type="ECO:0000256" key="1">
    <source>
        <dbReference type="ARBA" id="ARBA00023002"/>
    </source>
</evidence>
<name>A0ABT8MDP1_9EURY</name>
<dbReference type="PRINTS" id="PR00080">
    <property type="entry name" value="SDRFAMILY"/>
</dbReference>
<dbReference type="InterPro" id="IPR002347">
    <property type="entry name" value="SDR_fam"/>
</dbReference>
<comment type="similarity">
    <text evidence="2">Belongs to the short-chain dehydrogenases/reductases (SDR) family.</text>
</comment>
<protein>
    <submittedName>
        <fullName evidence="3">SDR family NAD(P)-dependent oxidoreductase</fullName>
    </submittedName>
</protein>
<dbReference type="SUPFAM" id="SSF51735">
    <property type="entry name" value="NAD(P)-binding Rossmann-fold domains"/>
    <property type="match status" value="1"/>
</dbReference>
<dbReference type="Pfam" id="PF00106">
    <property type="entry name" value="adh_short"/>
    <property type="match status" value="1"/>
</dbReference>
<accession>A0ABT8MDP1</accession>
<sequence length="277" mass="30031">MTAETILVTGSTDGIGRVTARILAEQGHRVLIHGRNREKGRSVRDSIREATGSDQLDLFIADLTDRQNIRDLAADVTETYGRLDVLINNAGVFQPEREVAPGGIEMTLAVNFLAPFLLTHELLPLLEASRSTRIVNVASIAHRSVHAIDWENLPAGENYDPYTAYAVSKVGVIAFTRRLAGMLEGTGVTVNSLHPGVIDTKLLRAYAGENSGGAPPEQGAAVEVYVATAPEAGEVSGRYFEKKQETMPSALARDAGVQKRFWHLGMELTGIEEWQVG</sequence>
<evidence type="ECO:0000313" key="4">
    <source>
        <dbReference type="Proteomes" id="UP001168338"/>
    </source>
</evidence>
<proteinExistence type="inferred from homology"/>
<reference evidence="3" key="1">
    <citation type="submission" date="2019-05" db="EMBL/GenBank/DDBJ databases">
        <title>Methanoculleus sp. FWC-SCC1, a methanogenic archaeon isolated from deep marine cold seep.</title>
        <authorList>
            <person name="Chen Y.-W."/>
            <person name="Chen S.-C."/>
            <person name="Teng N.-H."/>
            <person name="Lai M.-C."/>
        </authorList>
    </citation>
    <scope>NUCLEOTIDE SEQUENCE</scope>
    <source>
        <strain evidence="3">FWC-SCC1</strain>
    </source>
</reference>
<evidence type="ECO:0000256" key="2">
    <source>
        <dbReference type="RuleBase" id="RU000363"/>
    </source>
</evidence>
<dbReference type="PANTHER" id="PTHR43157:SF31">
    <property type="entry name" value="PHOSPHATIDYLINOSITOL-GLYCAN BIOSYNTHESIS CLASS F PROTEIN"/>
    <property type="match status" value="1"/>
</dbReference>
<organism evidence="3 4">
    <name type="scientific">Methanoculleus frigidifontis</name>
    <dbReference type="NCBI Taxonomy" id="2584085"/>
    <lineage>
        <taxon>Archaea</taxon>
        <taxon>Methanobacteriati</taxon>
        <taxon>Methanobacteriota</taxon>
        <taxon>Stenosarchaea group</taxon>
        <taxon>Methanomicrobia</taxon>
        <taxon>Methanomicrobiales</taxon>
        <taxon>Methanomicrobiaceae</taxon>
        <taxon>Methanoculleus</taxon>
    </lineage>
</organism>
<dbReference type="PANTHER" id="PTHR43157">
    <property type="entry name" value="PHOSPHATIDYLINOSITOL-GLYCAN BIOSYNTHESIS CLASS F PROTEIN-RELATED"/>
    <property type="match status" value="1"/>
</dbReference>
<gene>
    <name evidence="3" type="ORF">FGU65_14430</name>
</gene>
<comment type="caution">
    <text evidence="3">The sequence shown here is derived from an EMBL/GenBank/DDBJ whole genome shotgun (WGS) entry which is preliminary data.</text>
</comment>